<evidence type="ECO:0000256" key="3">
    <source>
        <dbReference type="ARBA" id="ARBA00022519"/>
    </source>
</evidence>
<dbReference type="EC" id="7.2.1.1" evidence="16 17"/>
<evidence type="ECO:0000256" key="6">
    <source>
        <dbReference type="ARBA" id="ARBA00022643"/>
    </source>
</evidence>
<comment type="cofactor">
    <cofactor evidence="16 17">
        <name>FMN</name>
        <dbReference type="ChEBI" id="CHEBI:58210"/>
    </cofactor>
</comment>
<evidence type="ECO:0000313" key="20">
    <source>
        <dbReference type="Proteomes" id="UP000056252"/>
    </source>
</evidence>
<dbReference type="InterPro" id="IPR007329">
    <property type="entry name" value="FMN-bd"/>
</dbReference>
<evidence type="ECO:0000259" key="18">
    <source>
        <dbReference type="SMART" id="SM00900"/>
    </source>
</evidence>
<evidence type="ECO:0000256" key="9">
    <source>
        <dbReference type="ARBA" id="ARBA00022989"/>
    </source>
</evidence>
<keyword evidence="4 16" id="KW-0597">Phosphoprotein</keyword>
<evidence type="ECO:0000256" key="1">
    <source>
        <dbReference type="ARBA" id="ARBA00022448"/>
    </source>
</evidence>
<evidence type="ECO:0000256" key="13">
    <source>
        <dbReference type="ARBA" id="ARBA00023075"/>
    </source>
</evidence>
<keyword evidence="7 16" id="KW-0812">Transmembrane</keyword>
<keyword evidence="8 16" id="KW-1278">Translocase</keyword>
<keyword evidence="6 16" id="KW-0288">FMN</keyword>
<comment type="caution">
    <text evidence="16">Lacks conserved residue(s) required for the propagation of feature annotation.</text>
</comment>
<dbReference type="PIRSF" id="PIRSF009437">
    <property type="entry name" value="NQR-1_subunit_C"/>
    <property type="match status" value="1"/>
</dbReference>
<evidence type="ECO:0000256" key="5">
    <source>
        <dbReference type="ARBA" id="ARBA00022630"/>
    </source>
</evidence>
<keyword evidence="11 16" id="KW-0915">Sodium</keyword>
<dbReference type="GO" id="GO:0005886">
    <property type="term" value="C:plasma membrane"/>
    <property type="evidence" value="ECO:0007669"/>
    <property type="project" value="UniProtKB-SubCell"/>
</dbReference>
<organism evidence="19 20">
    <name type="scientific">Hoylesella enoeca</name>
    <dbReference type="NCBI Taxonomy" id="76123"/>
    <lineage>
        <taxon>Bacteria</taxon>
        <taxon>Pseudomonadati</taxon>
        <taxon>Bacteroidota</taxon>
        <taxon>Bacteroidia</taxon>
        <taxon>Bacteroidales</taxon>
        <taxon>Prevotellaceae</taxon>
        <taxon>Hoylesella</taxon>
    </lineage>
</organism>
<evidence type="ECO:0000256" key="4">
    <source>
        <dbReference type="ARBA" id="ARBA00022553"/>
    </source>
</evidence>
<dbReference type="Proteomes" id="UP000056252">
    <property type="component" value="Chromosome"/>
</dbReference>
<dbReference type="PANTHER" id="PTHR37838">
    <property type="entry name" value="NA(+)-TRANSLOCATING NADH-QUINONE REDUCTASE SUBUNIT C"/>
    <property type="match status" value="1"/>
</dbReference>
<evidence type="ECO:0000256" key="10">
    <source>
        <dbReference type="ARBA" id="ARBA00023027"/>
    </source>
</evidence>
<dbReference type="GO" id="GO:0016655">
    <property type="term" value="F:oxidoreductase activity, acting on NAD(P)H, quinone or similar compound as acceptor"/>
    <property type="evidence" value="ECO:0007669"/>
    <property type="project" value="UniProtKB-UniRule"/>
</dbReference>
<reference evidence="20" key="1">
    <citation type="submission" date="2015-11" db="EMBL/GenBank/DDBJ databases">
        <authorList>
            <person name="Holder M.E."/>
            <person name="Ajami N.J."/>
            <person name="Petrosino J.F."/>
        </authorList>
    </citation>
    <scope>NUCLEOTIDE SEQUENCE [LARGE SCALE GENOMIC DNA]</scope>
    <source>
        <strain evidence="20">F0113</strain>
    </source>
</reference>
<evidence type="ECO:0000256" key="12">
    <source>
        <dbReference type="ARBA" id="ARBA00023065"/>
    </source>
</evidence>
<keyword evidence="5 16" id="KW-0285">Flavoprotein</keyword>
<comment type="similarity">
    <text evidence="16 17">Belongs to the NqrC family.</text>
</comment>
<comment type="subcellular location">
    <subcellularLocation>
        <location evidence="16">Cell membrane</location>
        <topology evidence="16">Single-pass membrane protein</topology>
    </subcellularLocation>
</comment>
<keyword evidence="20" id="KW-1185">Reference proteome</keyword>
<gene>
    <name evidence="16" type="primary">nqrC</name>
    <name evidence="19" type="ORF">AS203_02700</name>
</gene>
<dbReference type="STRING" id="76123.AS203_02700"/>
<name>A0A0S2KNE7_9BACT</name>
<evidence type="ECO:0000256" key="14">
    <source>
        <dbReference type="ARBA" id="ARBA00023136"/>
    </source>
</evidence>
<dbReference type="AlphaFoldDB" id="A0A0S2KNE7"/>
<evidence type="ECO:0000256" key="16">
    <source>
        <dbReference type="HAMAP-Rule" id="MF_00427"/>
    </source>
</evidence>
<keyword evidence="2 16" id="KW-1003">Cell membrane</keyword>
<evidence type="ECO:0000256" key="17">
    <source>
        <dbReference type="PIRNR" id="PIRNR009437"/>
    </source>
</evidence>
<comment type="subunit">
    <text evidence="16 17">Composed of six subunits; NqrA, NqrB, NqrC, NqrD, NqrE and NqrF.</text>
</comment>
<sequence>MAEKMKKRLDTNSNSYTIIYSVVIVIIVSFLLAFVFQALKPAQDANVALDKKKQILYSLNLRGLNDQEAATQYKETVIADEVINEQGEVVESGSMGGEKNGFALSSADFKAGKLALYICKVNGETKYVIPVYGMGLWGPISGYIAINADKKTVYGAYFNHESETAGLGAEIKDNAQWQAKFKGKHLFNGKDAAHITLAVKKASDLKDPSTQVDAVTGATLTSNGVSDMLHDCLEKYVKFLSDK</sequence>
<dbReference type="GO" id="GO:0006814">
    <property type="term" value="P:sodium ion transport"/>
    <property type="evidence" value="ECO:0007669"/>
    <property type="project" value="UniProtKB-UniRule"/>
</dbReference>
<feature type="transmembrane region" description="Helical" evidence="16">
    <location>
        <begin position="16"/>
        <end position="36"/>
    </location>
</feature>
<keyword evidence="10 16" id="KW-0520">NAD</keyword>
<dbReference type="SMART" id="SM00900">
    <property type="entry name" value="FMN_bind"/>
    <property type="match status" value="1"/>
</dbReference>
<dbReference type="HAMAP" id="MF_00427">
    <property type="entry name" value="NqrC"/>
    <property type="match status" value="1"/>
</dbReference>
<keyword evidence="1 16" id="KW-0813">Transport</keyword>
<keyword evidence="14 16" id="KW-0472">Membrane</keyword>
<evidence type="ECO:0000256" key="8">
    <source>
        <dbReference type="ARBA" id="ARBA00022967"/>
    </source>
</evidence>
<protein>
    <recommendedName>
        <fullName evidence="16 17">Na(+)-translocating NADH-quinone reductase subunit C</fullName>
        <shortName evidence="16 17">Na(+)-NQR subunit C</shortName>
        <shortName evidence="16 17">Na(+)-translocating NQR subunit C</shortName>
        <ecNumber evidence="16 17">7.2.1.1</ecNumber>
    </recommendedName>
    <alternativeName>
        <fullName evidence="16 17">NQR complex subunit C</fullName>
    </alternativeName>
    <alternativeName>
        <fullName evidence="16 17">NQR-1 subunit C</fullName>
    </alternativeName>
</protein>
<keyword evidence="15 16" id="KW-0739">Sodium transport</keyword>
<dbReference type="EMBL" id="CP013195">
    <property type="protein sequence ID" value="ALO49818.1"/>
    <property type="molecule type" value="Genomic_DNA"/>
</dbReference>
<evidence type="ECO:0000313" key="19">
    <source>
        <dbReference type="EMBL" id="ALO49818.1"/>
    </source>
</evidence>
<dbReference type="eggNOG" id="COG2869">
    <property type="taxonomic scope" value="Bacteria"/>
</dbReference>
<keyword evidence="13 16" id="KW-0830">Ubiquinone</keyword>
<dbReference type="GO" id="GO:0010181">
    <property type="term" value="F:FMN binding"/>
    <property type="evidence" value="ECO:0007669"/>
    <property type="project" value="UniProtKB-UniRule"/>
</dbReference>
<evidence type="ECO:0000256" key="7">
    <source>
        <dbReference type="ARBA" id="ARBA00022692"/>
    </source>
</evidence>
<evidence type="ECO:0000256" key="2">
    <source>
        <dbReference type="ARBA" id="ARBA00022475"/>
    </source>
</evidence>
<comment type="function">
    <text evidence="16">NQR complex catalyzes the reduction of ubiquinone-1 to ubiquinol by two successive reactions, coupled with the transport of Na(+) ions from the cytoplasm to the periplasm. NqrA to NqrE are probably involved in the second step, the conversion of ubisemiquinone to ubiquinol.</text>
</comment>
<feature type="modified residue" description="FMN phosphoryl threonine" evidence="16">
    <location>
        <position position="219"/>
    </location>
</feature>
<keyword evidence="9 16" id="KW-1133">Transmembrane helix</keyword>
<dbReference type="PANTHER" id="PTHR37838:SF1">
    <property type="entry name" value="NA(+)-TRANSLOCATING NADH-QUINONE REDUCTASE SUBUNIT C"/>
    <property type="match status" value="1"/>
</dbReference>
<evidence type="ECO:0000256" key="11">
    <source>
        <dbReference type="ARBA" id="ARBA00023053"/>
    </source>
</evidence>
<comment type="catalytic activity">
    <reaction evidence="16 17">
        <text>a ubiquinone + n Na(+)(in) + NADH + H(+) = a ubiquinol + n Na(+)(out) + NAD(+)</text>
        <dbReference type="Rhea" id="RHEA:47748"/>
        <dbReference type="Rhea" id="RHEA-COMP:9565"/>
        <dbReference type="Rhea" id="RHEA-COMP:9566"/>
        <dbReference type="ChEBI" id="CHEBI:15378"/>
        <dbReference type="ChEBI" id="CHEBI:16389"/>
        <dbReference type="ChEBI" id="CHEBI:17976"/>
        <dbReference type="ChEBI" id="CHEBI:29101"/>
        <dbReference type="ChEBI" id="CHEBI:57540"/>
        <dbReference type="ChEBI" id="CHEBI:57945"/>
        <dbReference type="EC" id="7.2.1.1"/>
    </reaction>
</comment>
<dbReference type="KEGG" id="peo:AS203_02700"/>
<evidence type="ECO:0000256" key="15">
    <source>
        <dbReference type="ARBA" id="ARBA00023201"/>
    </source>
</evidence>
<dbReference type="RefSeq" id="WP_060544528.1">
    <property type="nucleotide sequence ID" value="NZ_CAUPOR010000067.1"/>
</dbReference>
<dbReference type="OrthoDB" id="9813828at2"/>
<dbReference type="NCBIfam" id="TIGR01938">
    <property type="entry name" value="nqrC"/>
    <property type="match status" value="1"/>
</dbReference>
<dbReference type="InterPro" id="IPR010204">
    <property type="entry name" value="NqrC"/>
</dbReference>
<accession>A0A0S2KNE7</accession>
<proteinExistence type="inferred from homology"/>
<keyword evidence="3" id="KW-0997">Cell inner membrane</keyword>
<feature type="domain" description="FMN-binding" evidence="18">
    <location>
        <begin position="135"/>
        <end position="236"/>
    </location>
</feature>
<dbReference type="Pfam" id="PF04205">
    <property type="entry name" value="FMN_bind"/>
    <property type="match status" value="1"/>
</dbReference>
<keyword evidence="12 16" id="KW-0406">Ion transport</keyword>